<comment type="cofactor">
    <cofactor evidence="1 11">
        <name>Zn(2+)</name>
        <dbReference type="ChEBI" id="CHEBI:29105"/>
    </cofactor>
</comment>
<dbReference type="InterPro" id="IPR001478">
    <property type="entry name" value="PDZ"/>
</dbReference>
<keyword evidence="15" id="KW-1185">Reference proteome</keyword>
<dbReference type="SUPFAM" id="SSF50156">
    <property type="entry name" value="PDZ domain-like"/>
    <property type="match status" value="2"/>
</dbReference>
<keyword evidence="6 11" id="KW-0378">Hydrolase</keyword>
<dbReference type="Proteomes" id="UP000078084">
    <property type="component" value="Unassembled WGS sequence"/>
</dbReference>
<dbReference type="AlphaFoldDB" id="A0A171KQU4"/>
<evidence type="ECO:0000313" key="14">
    <source>
        <dbReference type="EMBL" id="RZS70520.1"/>
    </source>
</evidence>
<dbReference type="GeneID" id="99726585"/>
<evidence type="ECO:0000256" key="8">
    <source>
        <dbReference type="ARBA" id="ARBA00022989"/>
    </source>
</evidence>
<keyword evidence="4 14" id="KW-0645">Protease</keyword>
<evidence type="ECO:0000256" key="5">
    <source>
        <dbReference type="ARBA" id="ARBA00022692"/>
    </source>
</evidence>
<name>A0A171KQU4_9BURK</name>
<evidence type="ECO:0000256" key="11">
    <source>
        <dbReference type="RuleBase" id="RU362031"/>
    </source>
</evidence>
<keyword evidence="8 11" id="KW-1133">Transmembrane helix</keyword>
<comment type="similarity">
    <text evidence="3 11">Belongs to the peptidase M50B family.</text>
</comment>
<dbReference type="InterPro" id="IPR008915">
    <property type="entry name" value="Peptidase_M50"/>
</dbReference>
<evidence type="ECO:0000256" key="1">
    <source>
        <dbReference type="ARBA" id="ARBA00001947"/>
    </source>
</evidence>
<evidence type="ECO:0000256" key="7">
    <source>
        <dbReference type="ARBA" id="ARBA00022833"/>
    </source>
</evidence>
<dbReference type="EMBL" id="LBNE01000008">
    <property type="protein sequence ID" value="KKO71261.1"/>
    <property type="molecule type" value="Genomic_DNA"/>
</dbReference>
<reference evidence="13 15" key="1">
    <citation type="submission" date="2015-04" db="EMBL/GenBank/DDBJ databases">
        <title>Genome sequence of Kerstersia gyiorum CG1.</title>
        <authorList>
            <person name="Greninger A.L."/>
            <person name="Kozyreva V."/>
            <person name="Chaturvedi V."/>
        </authorList>
    </citation>
    <scope>NUCLEOTIDE SEQUENCE [LARGE SCALE GENOMIC DNA]</scope>
    <source>
        <strain evidence="13 15">CG1</strain>
    </source>
</reference>
<dbReference type="InterPro" id="IPR036034">
    <property type="entry name" value="PDZ_sf"/>
</dbReference>
<keyword evidence="5 11" id="KW-0812">Transmembrane</keyword>
<dbReference type="GO" id="GO:0016020">
    <property type="term" value="C:membrane"/>
    <property type="evidence" value="ECO:0007669"/>
    <property type="project" value="UniProtKB-SubCell"/>
</dbReference>
<feature type="transmembrane region" description="Helical" evidence="11">
    <location>
        <begin position="371"/>
        <end position="391"/>
    </location>
</feature>
<keyword evidence="9 11" id="KW-0482">Metalloprotease</keyword>
<evidence type="ECO:0000256" key="10">
    <source>
        <dbReference type="ARBA" id="ARBA00023136"/>
    </source>
</evidence>
<feature type="transmembrane region" description="Helical" evidence="11">
    <location>
        <begin position="97"/>
        <end position="118"/>
    </location>
</feature>
<dbReference type="OrthoDB" id="9782003at2"/>
<dbReference type="STRING" id="206506.AAV32_11955"/>
<dbReference type="GO" id="GO:0004222">
    <property type="term" value="F:metalloendopeptidase activity"/>
    <property type="evidence" value="ECO:0007669"/>
    <property type="project" value="InterPro"/>
</dbReference>
<accession>A0A171KQU4</accession>
<sequence length="449" mass="48353">MLYTLITFLVALGILVTIHELGHYSVARFFNVRILRFSVGFGRVLWQKRDARGTEWAVSMIPLGGYVKMADDGLGGDVGIGSGKGVPFNRLNVYRRIAVVLAGPVCNLLLAAVLYAILGMMGSREPQPVLADPQEGSAAALAGVASGDRIQAIDGRKVETWSDARWLLLDKLTAGGTLRMDVTDRAGQPRQRLLVLQGDRLEHDADPLVGAGLALQAANPYIRSVISGGAGEAAGLKDGDKVLRAGSQESPDVPRLLAEIQAHGGQPLELRVRRGNTELDLTLVPAEARLEDGRVVGRIGAQLAADLPMVDRRYGPLEAISHGVVRTWETSLFTLRMMGRMLTGTVSWRNINGPVAIADYAGQSARVGLDAYIGFLALLSVSLGVLNLLPIPTLDGGHLLYYFAEIVRGRPLPDNWLEIGQRFGMILLAALMGLALFNDIGRIVTRLFS</sequence>
<organism evidence="13 15">
    <name type="scientific">Kerstersia gyiorum</name>
    <dbReference type="NCBI Taxonomy" id="206506"/>
    <lineage>
        <taxon>Bacteria</taxon>
        <taxon>Pseudomonadati</taxon>
        <taxon>Pseudomonadota</taxon>
        <taxon>Betaproteobacteria</taxon>
        <taxon>Burkholderiales</taxon>
        <taxon>Alcaligenaceae</taxon>
        <taxon>Kerstersia</taxon>
    </lineage>
</organism>
<dbReference type="RefSeq" id="WP_068372289.1">
    <property type="nucleotide sequence ID" value="NZ_CBCSEB010000001.1"/>
</dbReference>
<evidence type="ECO:0000256" key="6">
    <source>
        <dbReference type="ARBA" id="ARBA00022801"/>
    </source>
</evidence>
<dbReference type="NCBIfam" id="TIGR00054">
    <property type="entry name" value="RIP metalloprotease RseP"/>
    <property type="match status" value="1"/>
</dbReference>
<protein>
    <recommendedName>
        <fullName evidence="11">Zinc metalloprotease</fullName>
        <ecNumber evidence="11">3.4.24.-</ecNumber>
    </recommendedName>
</protein>
<evidence type="ECO:0000259" key="12">
    <source>
        <dbReference type="SMART" id="SM00228"/>
    </source>
</evidence>
<feature type="transmembrane region" description="Helical" evidence="11">
    <location>
        <begin position="419"/>
        <end position="437"/>
    </location>
</feature>
<comment type="caution">
    <text evidence="13">The sequence shown here is derived from an EMBL/GenBank/DDBJ whole genome shotgun (WGS) entry which is preliminary data.</text>
</comment>
<dbReference type="PANTHER" id="PTHR42837:SF2">
    <property type="entry name" value="MEMBRANE METALLOPROTEASE ARASP2, CHLOROPLASTIC-RELATED"/>
    <property type="match status" value="1"/>
</dbReference>
<evidence type="ECO:0000313" key="13">
    <source>
        <dbReference type="EMBL" id="KKO71261.1"/>
    </source>
</evidence>
<dbReference type="EC" id="3.4.24.-" evidence="11"/>
<dbReference type="SMART" id="SM00228">
    <property type="entry name" value="PDZ"/>
    <property type="match status" value="2"/>
</dbReference>
<keyword evidence="7 11" id="KW-0862">Zinc</keyword>
<feature type="domain" description="PDZ" evidence="12">
    <location>
        <begin position="209"/>
        <end position="276"/>
    </location>
</feature>
<evidence type="ECO:0000256" key="3">
    <source>
        <dbReference type="ARBA" id="ARBA00007931"/>
    </source>
</evidence>
<dbReference type="Proteomes" id="UP000292039">
    <property type="component" value="Unassembled WGS sequence"/>
</dbReference>
<dbReference type="CDD" id="cd06163">
    <property type="entry name" value="S2P-M50_PDZ_RseP-like"/>
    <property type="match status" value="1"/>
</dbReference>
<dbReference type="PANTHER" id="PTHR42837">
    <property type="entry name" value="REGULATOR OF SIGMA-E PROTEASE RSEP"/>
    <property type="match status" value="1"/>
</dbReference>
<evidence type="ECO:0000313" key="15">
    <source>
        <dbReference type="Proteomes" id="UP000078084"/>
    </source>
</evidence>
<comment type="subcellular location">
    <subcellularLocation>
        <location evidence="2">Membrane</location>
        <topology evidence="2">Multi-pass membrane protein</topology>
    </subcellularLocation>
</comment>
<dbReference type="EMBL" id="SGWZ01000002">
    <property type="protein sequence ID" value="RZS70520.1"/>
    <property type="molecule type" value="Genomic_DNA"/>
</dbReference>
<keyword evidence="11" id="KW-0479">Metal-binding</keyword>
<evidence type="ECO:0000256" key="4">
    <source>
        <dbReference type="ARBA" id="ARBA00022670"/>
    </source>
</evidence>
<proteinExistence type="inferred from homology"/>
<evidence type="ECO:0000256" key="9">
    <source>
        <dbReference type="ARBA" id="ARBA00023049"/>
    </source>
</evidence>
<keyword evidence="10 11" id="KW-0472">Membrane</keyword>
<gene>
    <name evidence="13" type="ORF">AAV32_11955</name>
    <name evidence="14" type="ORF">EV679_1927</name>
</gene>
<dbReference type="GO" id="GO:0046872">
    <property type="term" value="F:metal ion binding"/>
    <property type="evidence" value="ECO:0007669"/>
    <property type="project" value="UniProtKB-KW"/>
</dbReference>
<feature type="domain" description="PDZ" evidence="12">
    <location>
        <begin position="116"/>
        <end position="186"/>
    </location>
</feature>
<reference evidence="14 16" key="2">
    <citation type="submission" date="2019-02" db="EMBL/GenBank/DDBJ databases">
        <title>Genomic Encyclopedia of Type Strains, Phase IV (KMG-IV): sequencing the most valuable type-strain genomes for metagenomic binning, comparative biology and taxonomic classification.</title>
        <authorList>
            <person name="Goeker M."/>
        </authorList>
    </citation>
    <scope>NUCLEOTIDE SEQUENCE [LARGE SCALE GENOMIC DNA]</scope>
    <source>
        <strain evidence="14 16">DSM 16618</strain>
    </source>
</reference>
<evidence type="ECO:0000313" key="16">
    <source>
        <dbReference type="Proteomes" id="UP000292039"/>
    </source>
</evidence>
<evidence type="ECO:0000256" key="2">
    <source>
        <dbReference type="ARBA" id="ARBA00004141"/>
    </source>
</evidence>
<dbReference type="Pfam" id="PF02163">
    <property type="entry name" value="Peptidase_M50"/>
    <property type="match status" value="1"/>
</dbReference>
<dbReference type="InterPro" id="IPR004387">
    <property type="entry name" value="Pept_M50_Zn"/>
</dbReference>
<dbReference type="Gene3D" id="2.30.42.10">
    <property type="match status" value="2"/>
</dbReference>
<dbReference type="GO" id="GO:0006508">
    <property type="term" value="P:proteolysis"/>
    <property type="evidence" value="ECO:0007669"/>
    <property type="project" value="UniProtKB-KW"/>
</dbReference>